<dbReference type="InterPro" id="IPR045584">
    <property type="entry name" value="Pilin-like"/>
</dbReference>
<protein>
    <submittedName>
        <fullName evidence="2">Type II secretion system protein</fullName>
    </submittedName>
</protein>
<evidence type="ECO:0000313" key="2">
    <source>
        <dbReference type="EMBL" id="MDQ8194054.1"/>
    </source>
</evidence>
<reference evidence="2 3" key="1">
    <citation type="submission" date="2023-04" db="EMBL/GenBank/DDBJ databases">
        <title>A novel bacteria isolated from coastal sediment.</title>
        <authorList>
            <person name="Liu X.-J."/>
            <person name="Du Z.-J."/>
        </authorList>
    </citation>
    <scope>NUCLEOTIDE SEQUENCE [LARGE SCALE GENOMIC DNA]</scope>
    <source>
        <strain evidence="2 3">SDUM461004</strain>
    </source>
</reference>
<keyword evidence="3" id="KW-1185">Reference proteome</keyword>
<proteinExistence type="predicted"/>
<organism evidence="2 3">
    <name type="scientific">Thalassobacterium sedimentorum</name>
    <dbReference type="NCBI Taxonomy" id="3041258"/>
    <lineage>
        <taxon>Bacteria</taxon>
        <taxon>Pseudomonadati</taxon>
        <taxon>Verrucomicrobiota</taxon>
        <taxon>Opitutia</taxon>
        <taxon>Puniceicoccales</taxon>
        <taxon>Coraliomargaritaceae</taxon>
        <taxon>Thalassobacterium</taxon>
    </lineage>
</organism>
<feature type="transmembrane region" description="Helical" evidence="1">
    <location>
        <begin position="6"/>
        <end position="26"/>
    </location>
</feature>
<dbReference type="Gene3D" id="3.30.700.10">
    <property type="entry name" value="Glycoprotein, Type 4 Pilin"/>
    <property type="match status" value="1"/>
</dbReference>
<gene>
    <name evidence="2" type="ORF">QEH59_06440</name>
</gene>
<comment type="caution">
    <text evidence="2">The sequence shown here is derived from an EMBL/GenBank/DDBJ whole genome shotgun (WGS) entry which is preliminary data.</text>
</comment>
<sequence>MAFSLIELLSVIGIVAILAAILMPVVGRVREQASRTANASQIRQVGSAFLMHTSLLDGRGPSDYRSKDANGNSSSSISEWARRGKYILFGELLPHLDVDMDHFGYETPDVFISPVASDHTLDLVRRSQETNFWMNPQLTSIAGKLVSDLPIDRVAIMDVCKWWSPSIEVNSNRSEGFYAFG</sequence>
<keyword evidence="1" id="KW-0472">Membrane</keyword>
<keyword evidence="1" id="KW-0812">Transmembrane</keyword>
<name>A0ABU1AH29_9BACT</name>
<evidence type="ECO:0000313" key="3">
    <source>
        <dbReference type="Proteomes" id="UP001243717"/>
    </source>
</evidence>
<evidence type="ECO:0000256" key="1">
    <source>
        <dbReference type="SAM" id="Phobius"/>
    </source>
</evidence>
<dbReference type="SUPFAM" id="SSF54523">
    <property type="entry name" value="Pili subunits"/>
    <property type="match status" value="1"/>
</dbReference>
<keyword evidence="1" id="KW-1133">Transmembrane helix</keyword>
<dbReference type="EMBL" id="JARXIC010000008">
    <property type="protein sequence ID" value="MDQ8194054.1"/>
    <property type="molecule type" value="Genomic_DNA"/>
</dbReference>
<dbReference type="Proteomes" id="UP001243717">
    <property type="component" value="Unassembled WGS sequence"/>
</dbReference>
<dbReference type="RefSeq" id="WP_308984537.1">
    <property type="nucleotide sequence ID" value="NZ_JARXIC010000008.1"/>
</dbReference>
<accession>A0ABU1AH29</accession>